<protein>
    <recommendedName>
        <fullName evidence="1">F-box domain-containing protein</fullName>
    </recommendedName>
</protein>
<organism evidence="2 3">
    <name type="scientific">Caenorhabditis nigoni</name>
    <dbReference type="NCBI Taxonomy" id="1611254"/>
    <lineage>
        <taxon>Eukaryota</taxon>
        <taxon>Metazoa</taxon>
        <taxon>Ecdysozoa</taxon>
        <taxon>Nematoda</taxon>
        <taxon>Chromadorea</taxon>
        <taxon>Rhabditida</taxon>
        <taxon>Rhabditina</taxon>
        <taxon>Rhabditomorpha</taxon>
        <taxon>Rhabditoidea</taxon>
        <taxon>Rhabditidae</taxon>
        <taxon>Peloderinae</taxon>
        <taxon>Caenorhabditis</taxon>
    </lineage>
</organism>
<name>A0A2G5TSQ5_9PELO</name>
<dbReference type="InterPro" id="IPR001810">
    <property type="entry name" value="F-box_dom"/>
</dbReference>
<feature type="domain" description="F-box" evidence="1">
    <location>
        <begin position="611"/>
        <end position="657"/>
    </location>
</feature>
<dbReference type="InterPro" id="IPR012885">
    <property type="entry name" value="F-box_Sdz-33"/>
</dbReference>
<keyword evidence="3" id="KW-1185">Reference proteome</keyword>
<dbReference type="AlphaFoldDB" id="A0A2G5TSQ5"/>
<gene>
    <name evidence="2" type="primary">Cnig_chr_V.g21606</name>
    <name evidence="2" type="ORF">B9Z55_021606</name>
</gene>
<dbReference type="EMBL" id="PDUG01000005">
    <property type="protein sequence ID" value="PIC30335.1"/>
    <property type="molecule type" value="Genomic_DNA"/>
</dbReference>
<dbReference type="InterPro" id="IPR053222">
    <property type="entry name" value="Zygotic_Embryogenesis-Asso"/>
</dbReference>
<reference evidence="3" key="1">
    <citation type="submission" date="2017-10" db="EMBL/GenBank/DDBJ databases">
        <title>Rapid genome shrinkage in a self-fertile nematode reveals novel sperm competition proteins.</title>
        <authorList>
            <person name="Yin D."/>
            <person name="Schwarz E.M."/>
            <person name="Thomas C.G."/>
            <person name="Felde R.L."/>
            <person name="Korf I.F."/>
            <person name="Cutter A.D."/>
            <person name="Schartner C.M."/>
            <person name="Ralston E.J."/>
            <person name="Meyer B.J."/>
            <person name="Haag E.S."/>
        </authorList>
    </citation>
    <scope>NUCLEOTIDE SEQUENCE [LARGE SCALE GENOMIC DNA]</scope>
    <source>
        <strain evidence="3">JU1422</strain>
    </source>
</reference>
<feature type="domain" description="F-box" evidence="1">
    <location>
        <begin position="299"/>
        <end position="350"/>
    </location>
</feature>
<dbReference type="PANTHER" id="PTHR22899:SF0">
    <property type="entry name" value="F-BOX ASSOCIATED DOMAIN-CONTAINING PROTEIN-RELATED"/>
    <property type="match status" value="1"/>
</dbReference>
<dbReference type="PANTHER" id="PTHR22899">
    <property type="entry name" value="CYCLIN-RELATED F-BOX FAMILY"/>
    <property type="match status" value="1"/>
</dbReference>
<evidence type="ECO:0000259" key="1">
    <source>
        <dbReference type="PROSITE" id="PS50181"/>
    </source>
</evidence>
<dbReference type="Proteomes" id="UP000230233">
    <property type="component" value="Chromosome V"/>
</dbReference>
<evidence type="ECO:0000313" key="3">
    <source>
        <dbReference type="Proteomes" id="UP000230233"/>
    </source>
</evidence>
<dbReference type="Pfam" id="PF00646">
    <property type="entry name" value="F-box"/>
    <property type="match status" value="3"/>
</dbReference>
<evidence type="ECO:0000313" key="2">
    <source>
        <dbReference type="EMBL" id="PIC30335.1"/>
    </source>
</evidence>
<sequence>MPIRLLSLPIADVQYALECMDIDELIAFSLCSNRTKNLVKSSHEKILTITAEIDDNMIKLEMFVFGLGLEKEFKFVVHEGPSIEFHRGDGIEFWRREGFTQNDWIAHFLSLCHPRGKLLKINNVSTIACLDTVQQPFPKFFKLQICGNNSVELTRAAVSKFSSVAHVVSIESNPFDDENHISEFLNLNLEELRLENSLNPYKVDLNDLLLTNSTSLTIQTARITEKKLNRFVKIWMKGNRRFYRPKYIGLILNREINREDVLRGIKYQTVNGQEHRLKRLDGKELLIFVVYRKPLTLMPICLLSLPSDDLQYALCLMDFCDLTALSLCSKRTKNLVDYSNVAIEGIYIEVDENRIHSKISAFQSYGGSCYARTIKFVLREDSSIEFERDDRFPKWVNTEFTFSQLIAHFLSLWNPDNRIIQKLTIKNVNPMTYLDTVKQLIPECEALEISENCSDDVAKMAFLKLAPIAVEEVVFQKNRFDNENDISKLLSLNLKSVVFHDSENPFKLESNDLLSLIIVDLYIETANITGKELNRFLKLWMKGNHGSYRPKFLELHLKNELNCEEVLKGIKYDTVDNMNRLKRADGKELDILIKMKYFCIPVSQSSLQLMPIRLLSLPVADLQYALNCMDIHALVAFSLCSNRTKNLVKSSKRKIDLPIVYVDKNHVQFEICERIFPQNDYFNFQLPRYSLKICFYDTRAEIARRGGFEVWKKEEFTQSDWIAHLMSIFNESMIRSLTIMNISLSYLDDVTEFIPNCISLVISHLSSNDVTEKAFLKLAPTAKEVEVCRNIFDSGNDISKLLALNLKKVSFDDWRKSFKLELDDLLVINIINLTIKIANITVRELNRFLKLWMKGNHRFYRLKTLELKLNDEMEINPEEVFKGIKYEIVEDNYSFRLKRRDGKELRVFIVFGSFYFFFD</sequence>
<dbReference type="PROSITE" id="PS50181">
    <property type="entry name" value="FBOX"/>
    <property type="match status" value="3"/>
</dbReference>
<proteinExistence type="predicted"/>
<comment type="caution">
    <text evidence="2">The sequence shown here is derived from an EMBL/GenBank/DDBJ whole genome shotgun (WGS) entry which is preliminary data.</text>
</comment>
<feature type="domain" description="F-box" evidence="1">
    <location>
        <begin position="2"/>
        <end position="49"/>
    </location>
</feature>
<dbReference type="Pfam" id="PF07735">
    <property type="entry name" value="FBA_2"/>
    <property type="match status" value="3"/>
</dbReference>
<accession>A0A2G5TSQ5</accession>